<dbReference type="AlphaFoldDB" id="A0A834M028"/>
<evidence type="ECO:0000313" key="1">
    <source>
        <dbReference type="EMBL" id="KAF7265678.1"/>
    </source>
</evidence>
<sequence length="77" mass="8737">MDFRDISLKLVIHCDGLYINLNNSSPRQPRFEVHRQFTFPEQQQEIVDNHRIEVIPSAATSSCKSGAFRGSAKTSSE</sequence>
<gene>
    <name evidence="1" type="ORF">GWI33_020762</name>
</gene>
<dbReference type="EMBL" id="JAACXV010014584">
    <property type="protein sequence ID" value="KAF7265678.1"/>
    <property type="molecule type" value="Genomic_DNA"/>
</dbReference>
<accession>A0A834M028</accession>
<reference evidence="1" key="1">
    <citation type="submission" date="2020-08" db="EMBL/GenBank/DDBJ databases">
        <title>Genome sequencing and assembly of the red palm weevil Rhynchophorus ferrugineus.</title>
        <authorList>
            <person name="Dias G.B."/>
            <person name="Bergman C.M."/>
            <person name="Manee M."/>
        </authorList>
    </citation>
    <scope>NUCLEOTIDE SEQUENCE</scope>
    <source>
        <strain evidence="1">AA-2017</strain>
        <tissue evidence="1">Whole larva</tissue>
    </source>
</reference>
<keyword evidence="2" id="KW-1185">Reference proteome</keyword>
<dbReference type="Proteomes" id="UP000625711">
    <property type="component" value="Unassembled WGS sequence"/>
</dbReference>
<organism evidence="1 2">
    <name type="scientific">Rhynchophorus ferrugineus</name>
    <name type="common">Red palm weevil</name>
    <name type="synonym">Curculio ferrugineus</name>
    <dbReference type="NCBI Taxonomy" id="354439"/>
    <lineage>
        <taxon>Eukaryota</taxon>
        <taxon>Metazoa</taxon>
        <taxon>Ecdysozoa</taxon>
        <taxon>Arthropoda</taxon>
        <taxon>Hexapoda</taxon>
        <taxon>Insecta</taxon>
        <taxon>Pterygota</taxon>
        <taxon>Neoptera</taxon>
        <taxon>Endopterygota</taxon>
        <taxon>Coleoptera</taxon>
        <taxon>Polyphaga</taxon>
        <taxon>Cucujiformia</taxon>
        <taxon>Curculionidae</taxon>
        <taxon>Dryophthorinae</taxon>
        <taxon>Rhynchophorus</taxon>
    </lineage>
</organism>
<proteinExistence type="predicted"/>
<evidence type="ECO:0000313" key="2">
    <source>
        <dbReference type="Proteomes" id="UP000625711"/>
    </source>
</evidence>
<comment type="caution">
    <text evidence="1">The sequence shown here is derived from an EMBL/GenBank/DDBJ whole genome shotgun (WGS) entry which is preliminary data.</text>
</comment>
<protein>
    <submittedName>
        <fullName evidence="1">Uncharacterized protein</fullName>
    </submittedName>
</protein>
<name>A0A834M028_RHYFE</name>